<feature type="domain" description="Fibronectin type-III" evidence="4">
    <location>
        <begin position="440"/>
        <end position="529"/>
    </location>
</feature>
<feature type="domain" description="Fibronectin type-III" evidence="4">
    <location>
        <begin position="614"/>
        <end position="703"/>
    </location>
</feature>
<keyword evidence="2" id="KW-0732">Signal</keyword>
<organism evidence="5 6">
    <name type="scientific">Zoarces viviparus</name>
    <name type="common">Viviparous eelpout</name>
    <name type="synonym">Blennius viviparus</name>
    <dbReference type="NCBI Taxonomy" id="48416"/>
    <lineage>
        <taxon>Eukaryota</taxon>
        <taxon>Metazoa</taxon>
        <taxon>Chordata</taxon>
        <taxon>Craniata</taxon>
        <taxon>Vertebrata</taxon>
        <taxon>Euteleostomi</taxon>
        <taxon>Actinopterygii</taxon>
        <taxon>Neopterygii</taxon>
        <taxon>Teleostei</taxon>
        <taxon>Neoteleostei</taxon>
        <taxon>Acanthomorphata</taxon>
        <taxon>Eupercaria</taxon>
        <taxon>Perciformes</taxon>
        <taxon>Cottioidei</taxon>
        <taxon>Zoarcales</taxon>
        <taxon>Zoarcidae</taxon>
        <taxon>Zoarcinae</taxon>
        <taxon>Zoarces</taxon>
    </lineage>
</organism>
<sequence length="758" mass="83409">MGKLCLKEKMFLLISSLVLMCSAAEREYFRHDWRNLTWAEARNHCQVCFKELVTVTPENIKTISQNLTSDSWVGLRKNFSSTDNSSMSWSRWADGEPLIFQNWYPGWPVFKSSSAKTFCSCNCPETTTTSFTSFTESTNPDVMNFTSFTESTNPDVMNFTSFTESTNPHVTSFSGPGEDATATDTSSFTADVTDQNGTGYTGPWEFNQNPRPTTAAPAMAECVRSPMLSPDDPETTTNYIEDSCVAMLSFGAWVEKNCAELLPFICYEDRFCGQASVTNTTPESATITWLPGPGDIDLYRVEVTVDGELKQFKTNNLTYDLVNLAAGTHYSVQVFAVKCSRDLNPQDTAFYTTPNKVENLIVTDVTETSVSLSWNEPAGNVTFYLIEVQGGEQIQSSTTGKEIGSLTPGNLYTFTVLSAVGDGSILSEGTDVTTYTKPGKVSDLKVSDNTMDSLLLQWQRPEGNTTRFRVIAMTDSNRVVFNQSVDQTAVKVTPLPMGTKITLSVTALTPSNTLEGDKVTVADYTAPGPISNLTLETTFDSLTATWMSAGTALSFIVELRLDGELVRTIRNLNEPRKRFDGLKAAANYTVIVFTFSGHVKGAPVGRSNVTRLLPPTDAKRISSDKRQITFQWTAPKDGAKVSYSVRIHASFWGHGYSAVVGSQTSHTFDDLTSGTKYTFEVRSEAYGQSSAPAVVSHCTDPEEREVSLSMLCSSAESLLCDKKDTRSAVFTQLEEHFKELLGDNIFWKLEKVAGTQEA</sequence>
<feature type="domain" description="Fibronectin type-III" evidence="4">
    <location>
        <begin position="356"/>
        <end position="439"/>
    </location>
</feature>
<dbReference type="EMBL" id="JBCEZU010000145">
    <property type="protein sequence ID" value="KAK9524743.1"/>
    <property type="molecule type" value="Genomic_DNA"/>
</dbReference>
<evidence type="ECO:0000259" key="4">
    <source>
        <dbReference type="PROSITE" id="PS50853"/>
    </source>
</evidence>
<feature type="domain" description="C-type lectin" evidence="3">
    <location>
        <begin position="28"/>
        <end position="119"/>
    </location>
</feature>
<dbReference type="InterPro" id="IPR003961">
    <property type="entry name" value="FN3_dom"/>
</dbReference>
<dbReference type="InterPro" id="IPR050991">
    <property type="entry name" value="ECM_Regulatory_Proteins"/>
</dbReference>
<dbReference type="SMART" id="SM00060">
    <property type="entry name" value="FN3"/>
    <property type="match status" value="5"/>
</dbReference>
<feature type="signal peptide" evidence="2">
    <location>
        <begin position="1"/>
        <end position="24"/>
    </location>
</feature>
<feature type="chain" id="PRO_5043844659" evidence="2">
    <location>
        <begin position="25"/>
        <end position="758"/>
    </location>
</feature>
<dbReference type="PROSITE" id="PS50853">
    <property type="entry name" value="FN3"/>
    <property type="match status" value="4"/>
</dbReference>
<dbReference type="InterPro" id="IPR016187">
    <property type="entry name" value="CTDL_fold"/>
</dbReference>
<dbReference type="SUPFAM" id="SSF49265">
    <property type="entry name" value="Fibronectin type III"/>
    <property type="match status" value="3"/>
</dbReference>
<dbReference type="AlphaFoldDB" id="A0AAW1EQP1"/>
<dbReference type="PROSITE" id="PS50041">
    <property type="entry name" value="C_TYPE_LECTIN_2"/>
    <property type="match status" value="1"/>
</dbReference>
<dbReference type="CDD" id="cd00063">
    <property type="entry name" value="FN3"/>
    <property type="match status" value="5"/>
</dbReference>
<dbReference type="InterPro" id="IPR016186">
    <property type="entry name" value="C-type_lectin-like/link_sf"/>
</dbReference>
<evidence type="ECO:0000259" key="3">
    <source>
        <dbReference type="PROSITE" id="PS50041"/>
    </source>
</evidence>
<keyword evidence="1" id="KW-0677">Repeat</keyword>
<accession>A0AAW1EQP1</accession>
<dbReference type="InterPro" id="IPR036116">
    <property type="entry name" value="FN3_sf"/>
</dbReference>
<reference evidence="5 6" key="1">
    <citation type="journal article" date="2024" name="Genome Biol. Evol.">
        <title>Chromosome-level genome assembly of the viviparous eelpout Zoarces viviparus.</title>
        <authorList>
            <person name="Fuhrmann N."/>
            <person name="Brasseur M.V."/>
            <person name="Bakowski C.E."/>
            <person name="Podsiadlowski L."/>
            <person name="Prost S."/>
            <person name="Krehenwinkel H."/>
            <person name="Mayer C."/>
        </authorList>
    </citation>
    <scope>NUCLEOTIDE SEQUENCE [LARGE SCALE GENOMIC DNA]</scope>
    <source>
        <strain evidence="5">NO-MEL_2022_Ind0_liver</strain>
    </source>
</reference>
<evidence type="ECO:0000256" key="1">
    <source>
        <dbReference type="ARBA" id="ARBA00022737"/>
    </source>
</evidence>
<dbReference type="Gene3D" id="2.60.40.10">
    <property type="entry name" value="Immunoglobulins"/>
    <property type="match status" value="4"/>
</dbReference>
<evidence type="ECO:0000256" key="2">
    <source>
        <dbReference type="SAM" id="SignalP"/>
    </source>
</evidence>
<dbReference type="Proteomes" id="UP001488805">
    <property type="component" value="Unassembled WGS sequence"/>
</dbReference>
<dbReference type="InterPro" id="IPR001304">
    <property type="entry name" value="C-type_lectin-like"/>
</dbReference>
<dbReference type="PANTHER" id="PTHR46708:SF11">
    <property type="entry name" value="RECEPTOR-TYPE TYROSINE-PROTEIN PHOSPHATASE ETA-LIKE"/>
    <property type="match status" value="1"/>
</dbReference>
<dbReference type="Gene3D" id="3.10.100.10">
    <property type="entry name" value="Mannose-Binding Protein A, subunit A"/>
    <property type="match status" value="1"/>
</dbReference>
<evidence type="ECO:0000313" key="6">
    <source>
        <dbReference type="Proteomes" id="UP001488805"/>
    </source>
</evidence>
<evidence type="ECO:0000313" key="5">
    <source>
        <dbReference type="EMBL" id="KAK9524743.1"/>
    </source>
</evidence>
<protein>
    <submittedName>
        <fullName evidence="5">Uncharacterized protein</fullName>
    </submittedName>
</protein>
<comment type="caution">
    <text evidence="5">The sequence shown here is derived from an EMBL/GenBank/DDBJ whole genome shotgun (WGS) entry which is preliminary data.</text>
</comment>
<dbReference type="Pfam" id="PF00041">
    <property type="entry name" value="fn3"/>
    <property type="match status" value="4"/>
</dbReference>
<name>A0AAW1EQP1_ZOAVI</name>
<keyword evidence="6" id="KW-1185">Reference proteome</keyword>
<dbReference type="SUPFAM" id="SSF56436">
    <property type="entry name" value="C-type lectin-like"/>
    <property type="match status" value="1"/>
</dbReference>
<dbReference type="InterPro" id="IPR013783">
    <property type="entry name" value="Ig-like_fold"/>
</dbReference>
<feature type="domain" description="Fibronectin type-III" evidence="4">
    <location>
        <begin position="271"/>
        <end position="355"/>
    </location>
</feature>
<gene>
    <name evidence="5" type="ORF">VZT92_017112</name>
</gene>
<dbReference type="PANTHER" id="PTHR46708">
    <property type="entry name" value="TENASCIN"/>
    <property type="match status" value="1"/>
</dbReference>
<proteinExistence type="predicted"/>